<organism evidence="6 7">
    <name type="scientific">Shewanella bicestrii</name>
    <dbReference type="NCBI Taxonomy" id="2018305"/>
    <lineage>
        <taxon>Bacteria</taxon>
        <taxon>Pseudomonadati</taxon>
        <taxon>Pseudomonadota</taxon>
        <taxon>Gammaproteobacteria</taxon>
        <taxon>Alteromonadales</taxon>
        <taxon>Shewanellaceae</taxon>
        <taxon>Shewanella</taxon>
    </lineage>
</organism>
<protein>
    <submittedName>
        <fullName evidence="6">Integrase</fullName>
    </submittedName>
</protein>
<evidence type="ECO:0000256" key="4">
    <source>
        <dbReference type="SAM" id="MobiDB-lite"/>
    </source>
</evidence>
<dbReference type="Pfam" id="PF00589">
    <property type="entry name" value="Phage_integrase"/>
    <property type="match status" value="1"/>
</dbReference>
<name>A0A220UMD3_9GAMM</name>
<dbReference type="GO" id="GO:0003677">
    <property type="term" value="F:DNA binding"/>
    <property type="evidence" value="ECO:0007669"/>
    <property type="project" value="UniProtKB-KW"/>
</dbReference>
<sequence>MSKSIIHYSTGGSAPSRSSDMASNITASDKQIDSPFFEESSLPQSVHSDFFNAAAETEYEISINTRRVYRTSFGLFEQYCATHQLQSLPADPRSIISFIGHQKELLQASSGTQLSKQTLTTRLAAIRYYHIQAGFPSPTEHPLVIRVMRGLSRNHHRQVQDYDQQPIMYDEVELLIQAIEQQPHPLLRSRDKAIIQLGLQGGFRRSELANLKVQYLSFMRDKLKVRLPFSKSNQQGLREWKNLPDSEPFAAYNAVKDWLNESKITEGHLFRSISRDGKTLRPYQISDNVTSKSSLIRNSGFLNGDDIYRIIKQYCLKAGLPAQYYGAHSLRSGCVTQLHENNKDTLYIMARTGHTDPRSLRHYLKPKED</sequence>
<dbReference type="Gene3D" id="1.10.150.130">
    <property type="match status" value="1"/>
</dbReference>
<feature type="compositionally biased region" description="Polar residues" evidence="4">
    <location>
        <begin position="10"/>
        <end position="22"/>
    </location>
</feature>
<dbReference type="KEGG" id="sbj:CF168_10700"/>
<feature type="domain" description="Tyr recombinase" evidence="5">
    <location>
        <begin position="162"/>
        <end position="369"/>
    </location>
</feature>
<evidence type="ECO:0000256" key="2">
    <source>
        <dbReference type="ARBA" id="ARBA00023125"/>
    </source>
</evidence>
<keyword evidence="3" id="KW-0233">DNA recombination</keyword>
<dbReference type="InterPro" id="IPR050090">
    <property type="entry name" value="Tyrosine_recombinase_XerCD"/>
</dbReference>
<dbReference type="GO" id="GO:0006310">
    <property type="term" value="P:DNA recombination"/>
    <property type="evidence" value="ECO:0007669"/>
    <property type="project" value="UniProtKB-KW"/>
</dbReference>
<dbReference type="GO" id="GO:0015074">
    <property type="term" value="P:DNA integration"/>
    <property type="evidence" value="ECO:0007669"/>
    <property type="project" value="UniProtKB-KW"/>
</dbReference>
<dbReference type="Proteomes" id="UP000198367">
    <property type="component" value="Chromosome"/>
</dbReference>
<gene>
    <name evidence="6" type="ORF">CF168_10700</name>
</gene>
<dbReference type="Gene3D" id="1.10.443.10">
    <property type="entry name" value="Intergrase catalytic core"/>
    <property type="match status" value="1"/>
</dbReference>
<keyword evidence="2" id="KW-0238">DNA-binding</keyword>
<keyword evidence="1" id="KW-0229">DNA integration</keyword>
<dbReference type="SUPFAM" id="SSF56349">
    <property type="entry name" value="DNA breaking-rejoining enzymes"/>
    <property type="match status" value="1"/>
</dbReference>
<feature type="region of interest" description="Disordered" evidence="4">
    <location>
        <begin position="1"/>
        <end position="22"/>
    </location>
</feature>
<reference evidence="6 7" key="1">
    <citation type="submission" date="2017-07" db="EMBL/GenBank/DDBJ databases">
        <title>Phenotypical and genomic characterization of a clinical isolate of Shewanella bicestrii sp. nov. producing an extended-spectrum beta-lactamase and a new oxacillinase variant.</title>
        <authorList>
            <person name="Jousset A.B."/>
            <person name="Bonnin R.A."/>
            <person name="Girlich D."/>
            <person name="Dabos L."/>
            <person name="Potron A."/>
            <person name="Dortet L."/>
            <person name="Glaser P."/>
            <person name="Naas T."/>
        </authorList>
    </citation>
    <scope>NUCLEOTIDE SEQUENCE [LARGE SCALE GENOMIC DNA]</scope>
    <source>
        <strain evidence="6 7">JAB-1</strain>
    </source>
</reference>
<dbReference type="PANTHER" id="PTHR30349">
    <property type="entry name" value="PHAGE INTEGRASE-RELATED"/>
    <property type="match status" value="1"/>
</dbReference>
<dbReference type="InterPro" id="IPR010998">
    <property type="entry name" value="Integrase_recombinase_N"/>
</dbReference>
<evidence type="ECO:0000313" key="6">
    <source>
        <dbReference type="EMBL" id="ASK69299.1"/>
    </source>
</evidence>
<evidence type="ECO:0000256" key="1">
    <source>
        <dbReference type="ARBA" id="ARBA00022908"/>
    </source>
</evidence>
<dbReference type="PANTHER" id="PTHR30349:SF90">
    <property type="entry name" value="TYROSINE RECOMBINASE XERD"/>
    <property type="match status" value="1"/>
</dbReference>
<evidence type="ECO:0000313" key="7">
    <source>
        <dbReference type="Proteomes" id="UP000198367"/>
    </source>
</evidence>
<dbReference type="PROSITE" id="PS51898">
    <property type="entry name" value="TYR_RECOMBINASE"/>
    <property type="match status" value="1"/>
</dbReference>
<proteinExistence type="predicted"/>
<dbReference type="SUPFAM" id="SSF47823">
    <property type="entry name" value="lambda integrase-like, N-terminal domain"/>
    <property type="match status" value="1"/>
</dbReference>
<dbReference type="EMBL" id="CP022358">
    <property type="protein sequence ID" value="ASK69299.1"/>
    <property type="molecule type" value="Genomic_DNA"/>
</dbReference>
<keyword evidence="7" id="KW-1185">Reference proteome</keyword>
<dbReference type="InterPro" id="IPR013762">
    <property type="entry name" value="Integrase-like_cat_sf"/>
</dbReference>
<dbReference type="AlphaFoldDB" id="A0A220UMD3"/>
<evidence type="ECO:0000259" key="5">
    <source>
        <dbReference type="PROSITE" id="PS51898"/>
    </source>
</evidence>
<dbReference type="InterPro" id="IPR002104">
    <property type="entry name" value="Integrase_catalytic"/>
</dbReference>
<evidence type="ECO:0000256" key="3">
    <source>
        <dbReference type="ARBA" id="ARBA00023172"/>
    </source>
</evidence>
<dbReference type="InterPro" id="IPR011010">
    <property type="entry name" value="DNA_brk_join_enz"/>
</dbReference>
<accession>A0A220UMD3</accession>